<name>A0A0A9X568_LYGHE</name>
<dbReference type="Gene3D" id="1.10.10.2030">
    <property type="entry name" value="DNA/RNA-binding protein Kin17, conserved domain"/>
    <property type="match status" value="1"/>
</dbReference>
<dbReference type="InterPro" id="IPR019447">
    <property type="entry name" value="DNA/RNA-bd_Kin17_WH-like_dom"/>
</dbReference>
<dbReference type="EMBL" id="GDHC01005234">
    <property type="protein sequence ID" value="JAQ13395.1"/>
    <property type="molecule type" value="Transcribed_RNA"/>
</dbReference>
<dbReference type="InterPro" id="IPR038254">
    <property type="entry name" value="KIN17_WH-like_sf"/>
</dbReference>
<dbReference type="PANTHER" id="PTHR12805:SF0">
    <property type="entry name" value="DNA_RNA-BINDING PROTEIN KIN17"/>
    <property type="match status" value="1"/>
</dbReference>
<dbReference type="GO" id="GO:0006974">
    <property type="term" value="P:DNA damage response"/>
    <property type="evidence" value="ECO:0007669"/>
    <property type="project" value="TreeGrafter"/>
</dbReference>
<reference evidence="3" key="2">
    <citation type="submission" date="2014-07" db="EMBL/GenBank/DDBJ databases">
        <authorList>
            <person name="Hull J."/>
        </authorList>
    </citation>
    <scope>NUCLEOTIDE SEQUENCE</scope>
</reference>
<dbReference type="AlphaFoldDB" id="A0A0A9X568"/>
<dbReference type="EMBL" id="GBHO01005881">
    <property type="protein sequence ID" value="JAG37723.1"/>
    <property type="molecule type" value="Transcribed_RNA"/>
</dbReference>
<evidence type="ECO:0000259" key="2">
    <source>
        <dbReference type="SMART" id="SM01253"/>
    </source>
</evidence>
<reference evidence="5" key="3">
    <citation type="journal article" date="2016" name="Gigascience">
        <title>De novo construction of an expanded transcriptome assembly for the western tarnished plant bug, Lygus hesperus.</title>
        <authorList>
            <person name="Tassone E.E."/>
            <person name="Geib S.M."/>
            <person name="Hall B."/>
            <person name="Fabrick J.A."/>
            <person name="Brent C.S."/>
            <person name="Hull J.J."/>
        </authorList>
    </citation>
    <scope>NUCLEOTIDE SEQUENCE</scope>
</reference>
<dbReference type="InterPro" id="IPR037321">
    <property type="entry name" value="KIN17-like"/>
</dbReference>
<evidence type="ECO:0000313" key="4">
    <source>
        <dbReference type="EMBL" id="JAG37723.1"/>
    </source>
</evidence>
<sequence>MCGKQCRDENGFQNHSRSESHLQQMMIFLEHSGSIVDEKSKEFEKAYMDLVRRYAATVRRNANQLYQEIVADRTHIHLNATKWASFTDFIQYLGHTKKAEIEYKEGEGWFIKYIPRDANTLQRDRKAEIYRKMMDESERKQEQVLQQQLQQLRQQDSQSPTYQQTLQAVLPTTVDPTKRDKKLSFSLKSSHPHSSVLLTKAKASSNLQEKSSFPPSIVTAGTASSAAKRQRVAGTHPTT</sequence>
<dbReference type="PANTHER" id="PTHR12805">
    <property type="entry name" value="KIN17 KIN, ANTIGENIC DETERMINANT OF RECA PROTEIN HOMOLOG"/>
    <property type="match status" value="1"/>
</dbReference>
<proteinExistence type="predicted"/>
<reference evidence="3" key="1">
    <citation type="journal article" date="2014" name="PLoS ONE">
        <title>Transcriptome-Based Identification of ABC Transporters in the Western Tarnished Plant Bug Lygus hesperus.</title>
        <authorList>
            <person name="Hull J.J."/>
            <person name="Chaney K."/>
            <person name="Geib S.M."/>
            <person name="Fabrick J.A."/>
            <person name="Brent C.S."/>
            <person name="Walsh D."/>
            <person name="Lavine L.C."/>
        </authorList>
    </citation>
    <scope>NUCLEOTIDE SEQUENCE</scope>
</reference>
<feature type="region of interest" description="Disordered" evidence="1">
    <location>
        <begin position="200"/>
        <end position="239"/>
    </location>
</feature>
<dbReference type="InterPro" id="IPR056767">
    <property type="entry name" value="C2H2-Znf_KIN17"/>
</dbReference>
<evidence type="ECO:0000256" key="1">
    <source>
        <dbReference type="SAM" id="MobiDB-lite"/>
    </source>
</evidence>
<feature type="domain" description="DNA/RNA-binding protein Kin17 WH-like" evidence="2">
    <location>
        <begin position="23"/>
        <end position="150"/>
    </location>
</feature>
<dbReference type="SMART" id="SM01253">
    <property type="entry name" value="Kin17_mid"/>
    <property type="match status" value="1"/>
</dbReference>
<dbReference type="GO" id="GO:0006260">
    <property type="term" value="P:DNA replication"/>
    <property type="evidence" value="ECO:0007669"/>
    <property type="project" value="TreeGrafter"/>
</dbReference>
<dbReference type="Pfam" id="PF10357">
    <property type="entry name" value="WH_KIN17"/>
    <property type="match status" value="1"/>
</dbReference>
<dbReference type="GO" id="GO:0005634">
    <property type="term" value="C:nucleus"/>
    <property type="evidence" value="ECO:0007669"/>
    <property type="project" value="TreeGrafter"/>
</dbReference>
<accession>A0A0A9X568</accession>
<gene>
    <name evidence="5" type="primary">DDB_G0269816_1</name>
    <name evidence="3" type="ORF">CM83_11004</name>
    <name evidence="4" type="ORF">CM83_11005</name>
    <name evidence="5" type="ORF">g.5313</name>
</gene>
<organism evidence="3">
    <name type="scientific">Lygus hesperus</name>
    <name type="common">Western plant bug</name>
    <dbReference type="NCBI Taxonomy" id="30085"/>
    <lineage>
        <taxon>Eukaryota</taxon>
        <taxon>Metazoa</taxon>
        <taxon>Ecdysozoa</taxon>
        <taxon>Arthropoda</taxon>
        <taxon>Hexapoda</taxon>
        <taxon>Insecta</taxon>
        <taxon>Pterygota</taxon>
        <taxon>Neoptera</taxon>
        <taxon>Paraneoptera</taxon>
        <taxon>Hemiptera</taxon>
        <taxon>Heteroptera</taxon>
        <taxon>Panheteroptera</taxon>
        <taxon>Cimicomorpha</taxon>
        <taxon>Miridae</taxon>
        <taxon>Mirini</taxon>
        <taxon>Lygus</taxon>
    </lineage>
</organism>
<evidence type="ECO:0000313" key="5">
    <source>
        <dbReference type="EMBL" id="JAQ13395.1"/>
    </source>
</evidence>
<dbReference type="EMBL" id="GBHO01031369">
    <property type="protein sequence ID" value="JAG12235.1"/>
    <property type="molecule type" value="Transcribed_RNA"/>
</dbReference>
<protein>
    <submittedName>
        <fullName evidence="3">KIN17-like protein</fullName>
    </submittedName>
</protein>
<dbReference type="Pfam" id="PF25095">
    <property type="entry name" value="C2H2-zf_KIN17"/>
    <property type="match status" value="1"/>
</dbReference>
<dbReference type="GO" id="GO:0003690">
    <property type="term" value="F:double-stranded DNA binding"/>
    <property type="evidence" value="ECO:0007669"/>
    <property type="project" value="TreeGrafter"/>
</dbReference>
<evidence type="ECO:0000313" key="3">
    <source>
        <dbReference type="EMBL" id="JAG12235.1"/>
    </source>
</evidence>
<feature type="compositionally biased region" description="Polar residues" evidence="1">
    <location>
        <begin position="202"/>
        <end position="227"/>
    </location>
</feature>